<keyword evidence="3" id="KW-0472">Membrane</keyword>
<dbReference type="Gene3D" id="1.20.58.2200">
    <property type="match status" value="1"/>
</dbReference>
<feature type="coiled-coil region" evidence="1">
    <location>
        <begin position="224"/>
        <end position="286"/>
    </location>
</feature>
<evidence type="ECO:0000256" key="2">
    <source>
        <dbReference type="SAM" id="MobiDB-lite"/>
    </source>
</evidence>
<dbReference type="InterPro" id="IPR020011">
    <property type="entry name" value="FimV_C"/>
</dbReference>
<keyword evidence="5" id="KW-1185">Reference proteome</keyword>
<organism evidence="4 5">
    <name type="scientific">Shewanella morhuae</name>
    <dbReference type="NCBI Taxonomy" id="365591"/>
    <lineage>
        <taxon>Bacteria</taxon>
        <taxon>Pseudomonadati</taxon>
        <taxon>Pseudomonadota</taxon>
        <taxon>Gammaproteobacteria</taxon>
        <taxon>Alteromonadales</taxon>
        <taxon>Shewanellaceae</taxon>
        <taxon>Shewanella</taxon>
    </lineage>
</organism>
<feature type="transmembrane region" description="Helical" evidence="3">
    <location>
        <begin position="320"/>
        <end position="341"/>
    </location>
</feature>
<dbReference type="EMBL" id="PYSG01000002">
    <property type="protein sequence ID" value="PTA49825.1"/>
    <property type="molecule type" value="Genomic_DNA"/>
</dbReference>
<protein>
    <submittedName>
        <fullName evidence="4">Pilus assembly protein FimV</fullName>
    </submittedName>
</protein>
<dbReference type="Proteomes" id="UP000240506">
    <property type="component" value="Unassembled WGS sequence"/>
</dbReference>
<proteinExistence type="predicted"/>
<dbReference type="NCBIfam" id="TIGR03505">
    <property type="entry name" value="FimV_core"/>
    <property type="match status" value="1"/>
</dbReference>
<keyword evidence="3" id="KW-1133">Transmembrane helix</keyword>
<dbReference type="InterPro" id="IPR038440">
    <property type="entry name" value="FimV_C_sf"/>
</dbReference>
<evidence type="ECO:0000256" key="3">
    <source>
        <dbReference type="SAM" id="Phobius"/>
    </source>
</evidence>
<sequence length="1273" mass="136133">MTFRTSYLVGLVATVLAVSSITYFVDPAIAADTPRLKPLKIMGPDGQIRQVNHQYGPTTSKDTFWSIAQKVRPDASVSIYQVMAALYDANPHAFNSASYNSLERGMILLVPSKDVMQSIPNRIAIARAEQSDKPSRSAAKNTAKPTPKMTPQVPVIAPAVASTVLAEKASTPPAPAVEAPAVAPIETAVASVPAADKATTSAAVTNTQTQSTPEMVSSDITTRLEAAESKNLSLTDELARTQDQLSVRTADVEALKVKVEELNQRIAVLEETLQASKLQNQALKTEIEATQISEPITTEADTDTAAEPDDLWRNFLNNPMLMVAAAVIPALFLLLGVFWLLRRKRNKERREMQAQQATMAAGATATATTLSMDNDDLGDMAVHLDRDPIDSIDSLLDMGSVDLQPEHDLSDASDQMDMASEMFIDQSVAVGSDVEEEGQSLDDLWAEAMGDQEEGIPENKPKSDNIIEEADLDALLAGLDFEETSNENDDFSELERNFGNDLAQTNDVGFEKNNAVEIDAAEPAKASTADTDDLDALLAEFSAPVAKTTPESVAADDLSDALSDSSVESVELDDAITDSNDDIAALLAGFDKPTPAPESESAVTEPDLSAEIADELDAELDDLDVDGLDVDDIDALLAGFDKPTPASESTAEVAEPDLSAEIAAELDAELDNLDIDNNDDIDALLADFDKPTPAPESGPEVTRPDLSAEIAAELDAELDDLDVDNSADIDALLASFDKPAPASESTATVVESDLSAEIAAELDAELDDLDVDNSDDIDALLAGFDKPAPASESTAAVVESDLSAEIAAELDAEFDDLDVGNSDDIDALLADFDKPTSVSGSEPEVAEPNISAEIAAELDADIDELGVDDTDDIDSLLASFETKPEVELDATAEPQNDSQDSTGSDINAAITAELQASLPEDLTNEEDLDALLAQFDLPEQSEADADEINFDIETAAIESTDTDDANDLLKGVGAGHDPNGTDDTFELDDEPQVNLTTAGVAAATAAALSTKEKESSFFNDLKANKSADPHVLDWDSELDFAPKANPITPQTSTATDGNNVEPNTDFIHAAQDKPIKATRNDLDFSEDVKLDTQEDVDELDFEQGFDLSDDNVLAAFTANADFDEDEDVLTSEDSFSLIDDHNLTVDEALAALDAQESRKAQQRFVPEHDLTHFQNENGFIDIDKLLNDANEEGDTDQYSEIDVEMSDVNALIGDAAMIDVDDEENSVNAKLDLARAYIEIDDSDSAKALLKEVNIDGNARQQEEAQRLLKNIS</sequence>
<accession>A0ABX5HSG6</accession>
<feature type="region of interest" description="Disordered" evidence="2">
    <location>
        <begin position="128"/>
        <end position="151"/>
    </location>
</feature>
<comment type="caution">
    <text evidence="4">The sequence shown here is derived from an EMBL/GenBank/DDBJ whole genome shotgun (WGS) entry which is preliminary data.</text>
</comment>
<feature type="region of interest" description="Disordered" evidence="2">
    <location>
        <begin position="880"/>
        <end position="921"/>
    </location>
</feature>
<name>A0ABX5HSG6_9GAMM</name>
<gene>
    <name evidence="4" type="ORF">C9I43_04450</name>
</gene>
<evidence type="ECO:0000313" key="5">
    <source>
        <dbReference type="Proteomes" id="UP000240506"/>
    </source>
</evidence>
<feature type="region of interest" description="Disordered" evidence="2">
    <location>
        <begin position="959"/>
        <end position="987"/>
    </location>
</feature>
<evidence type="ECO:0000313" key="4">
    <source>
        <dbReference type="EMBL" id="PTA49825.1"/>
    </source>
</evidence>
<reference evidence="4 5" key="2">
    <citation type="submission" date="2018-04" db="EMBL/GenBank/DDBJ databases">
        <title>Genomic sequence of a freshwater isolate of Shewanella morhuae.</title>
        <authorList>
            <person name="Castillo D.E."/>
            <person name="Gram L."/>
        </authorList>
    </citation>
    <scope>NUCLEOTIDE SEQUENCE [LARGE SCALE GENOMIC DNA]</scope>
    <source>
        <strain evidence="4 5">CW7</strain>
    </source>
</reference>
<dbReference type="InterPro" id="IPR020012">
    <property type="entry name" value="LysM_FimV"/>
</dbReference>
<dbReference type="RefSeq" id="WP_107882353.1">
    <property type="nucleotide sequence ID" value="NZ_PYSG01000002.1"/>
</dbReference>
<feature type="compositionally biased region" description="Polar residues" evidence="2">
    <location>
        <begin position="893"/>
        <end position="905"/>
    </location>
</feature>
<evidence type="ECO:0000256" key="1">
    <source>
        <dbReference type="SAM" id="Coils"/>
    </source>
</evidence>
<keyword evidence="1" id="KW-0175">Coiled coil</keyword>
<keyword evidence="3" id="KW-0812">Transmembrane</keyword>
<dbReference type="NCBIfam" id="TIGR03504">
    <property type="entry name" value="FimV_Cterm"/>
    <property type="match status" value="1"/>
</dbReference>
<reference evidence="4 5" key="1">
    <citation type="submission" date="2018-03" db="EMBL/GenBank/DDBJ databases">
        <authorList>
            <person name="Dailey F.E."/>
        </authorList>
    </citation>
    <scope>NUCLEOTIDE SEQUENCE [LARGE SCALE GENOMIC DNA]</scope>
    <source>
        <strain evidence="4 5">CW7</strain>
    </source>
</reference>
<feature type="region of interest" description="Disordered" evidence="2">
    <location>
        <begin position="684"/>
        <end position="706"/>
    </location>
</feature>